<feature type="binding site" evidence="14">
    <location>
        <position position="241"/>
    </location>
    <ligand>
        <name>substrate</name>
    </ligand>
</feature>
<evidence type="ECO:0000259" key="17">
    <source>
        <dbReference type="SMART" id="SM00936"/>
    </source>
</evidence>
<dbReference type="InterPro" id="IPR012338">
    <property type="entry name" value="Beta-lactam/transpept-like"/>
</dbReference>
<dbReference type="Gene3D" id="2.60.410.10">
    <property type="entry name" value="D-Ala-D-Ala carboxypeptidase, C-terminal domain"/>
    <property type="match status" value="1"/>
</dbReference>
<evidence type="ECO:0000256" key="9">
    <source>
        <dbReference type="ARBA" id="ARBA00022960"/>
    </source>
</evidence>
<feature type="active site" description="Proton acceptor" evidence="13">
    <location>
        <position position="74"/>
    </location>
</feature>
<dbReference type="Pfam" id="PF07943">
    <property type="entry name" value="PBP5_C"/>
    <property type="match status" value="1"/>
</dbReference>
<keyword evidence="6" id="KW-0645">Protease</keyword>
<dbReference type="Proteomes" id="UP000823894">
    <property type="component" value="Unassembled WGS sequence"/>
</dbReference>
<evidence type="ECO:0000256" key="12">
    <source>
        <dbReference type="ARBA" id="ARBA00034000"/>
    </source>
</evidence>
<evidence type="ECO:0000256" key="2">
    <source>
        <dbReference type="ARBA" id="ARBA00004752"/>
    </source>
</evidence>
<evidence type="ECO:0000256" key="4">
    <source>
        <dbReference type="ARBA" id="ARBA00012448"/>
    </source>
</evidence>
<gene>
    <name evidence="18" type="ORF">H9757_06885</name>
</gene>
<evidence type="ECO:0000256" key="13">
    <source>
        <dbReference type="PIRSR" id="PIRSR618044-1"/>
    </source>
</evidence>
<protein>
    <recommendedName>
        <fullName evidence="4">serine-type D-Ala-D-Ala carboxypeptidase</fullName>
        <ecNumber evidence="4">3.4.16.4</ecNumber>
    </recommendedName>
</protein>
<dbReference type="InterPro" id="IPR015956">
    <property type="entry name" value="Peniciliin-bd_prot_C_sf"/>
</dbReference>
<dbReference type="SMART" id="SM00936">
    <property type="entry name" value="PBP5_C"/>
    <property type="match status" value="1"/>
</dbReference>
<evidence type="ECO:0000256" key="1">
    <source>
        <dbReference type="ARBA" id="ARBA00003217"/>
    </source>
</evidence>
<feature type="domain" description="Peptidase S11 D-Ala-D-Ala carboxypeptidase A C-terminal" evidence="17">
    <location>
        <begin position="294"/>
        <end position="390"/>
    </location>
</feature>
<keyword evidence="8" id="KW-0378">Hydrolase</keyword>
<evidence type="ECO:0000256" key="16">
    <source>
        <dbReference type="SAM" id="SignalP"/>
    </source>
</evidence>
<keyword evidence="11" id="KW-0961">Cell wall biogenesis/degradation</keyword>
<reference evidence="18" key="2">
    <citation type="submission" date="2021-04" db="EMBL/GenBank/DDBJ databases">
        <authorList>
            <person name="Gilroy R."/>
        </authorList>
    </citation>
    <scope>NUCLEOTIDE SEQUENCE</scope>
    <source>
        <strain evidence="18">ChiGjej1B1-1692</strain>
    </source>
</reference>
<comment type="function">
    <text evidence="1">Removes C-terminal D-alanyl residues from sugar-peptide cell wall precursors.</text>
</comment>
<dbReference type="AlphaFoldDB" id="A0A9D2NWE6"/>
<dbReference type="GO" id="GO:0009252">
    <property type="term" value="P:peptidoglycan biosynthetic process"/>
    <property type="evidence" value="ECO:0007669"/>
    <property type="project" value="UniProtKB-KW"/>
</dbReference>
<dbReference type="PRINTS" id="PR00725">
    <property type="entry name" value="DADACBPTASE1"/>
</dbReference>
<evidence type="ECO:0000313" key="18">
    <source>
        <dbReference type="EMBL" id="HJC38771.1"/>
    </source>
</evidence>
<dbReference type="Gene3D" id="3.40.710.10">
    <property type="entry name" value="DD-peptidase/beta-lactamase superfamily"/>
    <property type="match status" value="1"/>
</dbReference>
<evidence type="ECO:0000256" key="14">
    <source>
        <dbReference type="PIRSR" id="PIRSR618044-2"/>
    </source>
</evidence>
<evidence type="ECO:0000256" key="8">
    <source>
        <dbReference type="ARBA" id="ARBA00022801"/>
    </source>
</evidence>
<feature type="chain" id="PRO_5038822529" description="serine-type D-Ala-D-Ala carboxypeptidase" evidence="16">
    <location>
        <begin position="31"/>
        <end position="409"/>
    </location>
</feature>
<dbReference type="SUPFAM" id="SSF69189">
    <property type="entry name" value="Penicillin-binding protein associated domain"/>
    <property type="match status" value="1"/>
</dbReference>
<evidence type="ECO:0000256" key="6">
    <source>
        <dbReference type="ARBA" id="ARBA00022670"/>
    </source>
</evidence>
<evidence type="ECO:0000256" key="5">
    <source>
        <dbReference type="ARBA" id="ARBA00022645"/>
    </source>
</evidence>
<feature type="signal peptide" evidence="16">
    <location>
        <begin position="1"/>
        <end position="30"/>
    </location>
</feature>
<feature type="active site" evidence="13">
    <location>
        <position position="126"/>
    </location>
</feature>
<comment type="similarity">
    <text evidence="3 15">Belongs to the peptidase S11 family.</text>
</comment>
<keyword evidence="9" id="KW-0133">Cell shape</keyword>
<evidence type="ECO:0000256" key="11">
    <source>
        <dbReference type="ARBA" id="ARBA00023316"/>
    </source>
</evidence>
<dbReference type="SUPFAM" id="SSF56601">
    <property type="entry name" value="beta-lactamase/transpeptidase-like"/>
    <property type="match status" value="1"/>
</dbReference>
<dbReference type="EC" id="3.4.16.4" evidence="4"/>
<dbReference type="InterPro" id="IPR037167">
    <property type="entry name" value="Peptidase_S11_C_sf"/>
</dbReference>
<dbReference type="GO" id="GO:0009002">
    <property type="term" value="F:serine-type D-Ala-D-Ala carboxypeptidase activity"/>
    <property type="evidence" value="ECO:0007669"/>
    <property type="project" value="UniProtKB-EC"/>
</dbReference>
<evidence type="ECO:0000313" key="19">
    <source>
        <dbReference type="Proteomes" id="UP000823894"/>
    </source>
</evidence>
<reference evidence="18" key="1">
    <citation type="journal article" date="2021" name="PeerJ">
        <title>Extensive microbial diversity within the chicken gut microbiome revealed by metagenomics and culture.</title>
        <authorList>
            <person name="Gilroy R."/>
            <person name="Ravi A."/>
            <person name="Getino M."/>
            <person name="Pursley I."/>
            <person name="Horton D.L."/>
            <person name="Alikhan N.F."/>
            <person name="Baker D."/>
            <person name="Gharbi K."/>
            <person name="Hall N."/>
            <person name="Watson M."/>
            <person name="Adriaenssens E.M."/>
            <person name="Foster-Nyarko E."/>
            <person name="Jarju S."/>
            <person name="Secka A."/>
            <person name="Antonio M."/>
            <person name="Oren A."/>
            <person name="Chaudhuri R.R."/>
            <person name="La Ragione R."/>
            <person name="Hildebrand F."/>
            <person name="Pallen M.J."/>
        </authorList>
    </citation>
    <scope>NUCLEOTIDE SEQUENCE</scope>
    <source>
        <strain evidence="18">ChiGjej1B1-1692</strain>
    </source>
</reference>
<dbReference type="GO" id="GO:0071555">
    <property type="term" value="P:cell wall organization"/>
    <property type="evidence" value="ECO:0007669"/>
    <property type="project" value="UniProtKB-KW"/>
</dbReference>
<sequence>MKIRRTLIGLACSAVLILTALFPAAREARAQETGDEITASQLYAQSAVLMDADSGRILFAKNGQEERAMASTTKIMTCILALENGDLSEEITVSAEAASQPAVRLGMREGQRFRLNDLLYSLMLESHNDSAVAVAECVGGTVEGFAAMMNRKAMELGCSDTYFITPNGLDAEDETGKHHTTAADLARIMKYCIMDSEKKDAFLEITRTESYQFSDCDGSGSYSCSNHNSFLHMMEGALSGKTGFTADAGYCYVGALRRDDRTFIVALLACGWPNNKGYKWSDTRKLMDYALENYQYREFGTEEETVSVVVENGAAGGFPGADGVQIGASAETEPFRVLLKSGEEIDVEYDVPESVEAPVEKGQTLGTVVYSLNGGTFREYPLTADASVRKRDFSVCLSYIRDCFFLASG</sequence>
<comment type="caution">
    <text evidence="18">The sequence shown here is derived from an EMBL/GenBank/DDBJ whole genome shotgun (WGS) entry which is preliminary data.</text>
</comment>
<proteinExistence type="inferred from homology"/>
<dbReference type="GO" id="GO:0006508">
    <property type="term" value="P:proteolysis"/>
    <property type="evidence" value="ECO:0007669"/>
    <property type="project" value="UniProtKB-KW"/>
</dbReference>
<dbReference type="InterPro" id="IPR012907">
    <property type="entry name" value="Peptidase_S11_C"/>
</dbReference>
<evidence type="ECO:0000256" key="7">
    <source>
        <dbReference type="ARBA" id="ARBA00022729"/>
    </source>
</evidence>
<comment type="pathway">
    <text evidence="2">Cell wall biogenesis; peptidoglycan biosynthesis.</text>
</comment>
<evidence type="ECO:0000256" key="3">
    <source>
        <dbReference type="ARBA" id="ARBA00007164"/>
    </source>
</evidence>
<dbReference type="PANTHER" id="PTHR21581">
    <property type="entry name" value="D-ALANYL-D-ALANINE CARBOXYPEPTIDASE"/>
    <property type="match status" value="1"/>
</dbReference>
<dbReference type="InterPro" id="IPR018044">
    <property type="entry name" value="Peptidase_S11"/>
</dbReference>
<keyword evidence="5 18" id="KW-0121">Carboxypeptidase</keyword>
<comment type="catalytic activity">
    <reaction evidence="12">
        <text>Preferential cleavage: (Ac)2-L-Lys-D-Ala-|-D-Ala. Also transpeptidation of peptidyl-alanyl moieties that are N-acyl substituents of D-alanine.</text>
        <dbReference type="EC" id="3.4.16.4"/>
    </reaction>
</comment>
<dbReference type="EMBL" id="DWWK01000097">
    <property type="protein sequence ID" value="HJC38771.1"/>
    <property type="molecule type" value="Genomic_DNA"/>
</dbReference>
<name>A0A9D2NWE6_9FIRM</name>
<dbReference type="PANTHER" id="PTHR21581:SF33">
    <property type="entry name" value="D-ALANYL-D-ALANINE CARBOXYPEPTIDASE DACB"/>
    <property type="match status" value="1"/>
</dbReference>
<dbReference type="GO" id="GO:0008360">
    <property type="term" value="P:regulation of cell shape"/>
    <property type="evidence" value="ECO:0007669"/>
    <property type="project" value="UniProtKB-KW"/>
</dbReference>
<accession>A0A9D2NWE6</accession>
<keyword evidence="7 16" id="KW-0732">Signal</keyword>
<evidence type="ECO:0000256" key="10">
    <source>
        <dbReference type="ARBA" id="ARBA00022984"/>
    </source>
</evidence>
<keyword evidence="10" id="KW-0573">Peptidoglycan synthesis</keyword>
<dbReference type="InterPro" id="IPR001967">
    <property type="entry name" value="Peptidase_S11_N"/>
</dbReference>
<organism evidence="18 19">
    <name type="scientific">Candidatus Mediterraneibacter faecigallinarum</name>
    <dbReference type="NCBI Taxonomy" id="2838669"/>
    <lineage>
        <taxon>Bacteria</taxon>
        <taxon>Bacillati</taxon>
        <taxon>Bacillota</taxon>
        <taxon>Clostridia</taxon>
        <taxon>Lachnospirales</taxon>
        <taxon>Lachnospiraceae</taxon>
        <taxon>Mediterraneibacter</taxon>
    </lineage>
</organism>
<feature type="active site" description="Acyl-ester intermediate" evidence="13">
    <location>
        <position position="71"/>
    </location>
</feature>
<evidence type="ECO:0000256" key="15">
    <source>
        <dbReference type="RuleBase" id="RU004016"/>
    </source>
</evidence>
<dbReference type="Pfam" id="PF00768">
    <property type="entry name" value="Peptidase_S11"/>
    <property type="match status" value="1"/>
</dbReference>